<comment type="caution">
    <text evidence="12">The sequence shown here is derived from an EMBL/GenBank/DDBJ whole genome shotgun (WGS) entry which is preliminary data.</text>
</comment>
<evidence type="ECO:0000256" key="11">
    <source>
        <dbReference type="SAM" id="Phobius"/>
    </source>
</evidence>
<name>A0A6L2Q326_COPFO</name>
<dbReference type="OrthoDB" id="514335at2759"/>
<feature type="disulfide bond" evidence="10">
    <location>
        <begin position="278"/>
        <end position="334"/>
    </location>
</feature>
<keyword evidence="8" id="KW-0675">Receptor</keyword>
<evidence type="ECO:0008006" key="14">
    <source>
        <dbReference type="Google" id="ProtNLM"/>
    </source>
</evidence>
<dbReference type="InParanoid" id="A0A6L2Q326"/>
<feature type="disulfide bond" evidence="10">
    <location>
        <begin position="249"/>
        <end position="317"/>
    </location>
</feature>
<feature type="transmembrane region" description="Helical" evidence="11">
    <location>
        <begin position="436"/>
        <end position="464"/>
    </location>
</feature>
<dbReference type="InterPro" id="IPR005428">
    <property type="entry name" value="CD36/SCARB1/SNMP1"/>
</dbReference>
<feature type="transmembrane region" description="Helical" evidence="11">
    <location>
        <begin position="6"/>
        <end position="29"/>
    </location>
</feature>
<evidence type="ECO:0000256" key="4">
    <source>
        <dbReference type="ARBA" id="ARBA00022692"/>
    </source>
</evidence>
<evidence type="ECO:0000256" key="8">
    <source>
        <dbReference type="ARBA" id="ARBA00023170"/>
    </source>
</evidence>
<protein>
    <recommendedName>
        <fullName evidence="14">Protein croquemort</fullName>
    </recommendedName>
</protein>
<dbReference type="GO" id="GO:0005044">
    <property type="term" value="F:scavenger receptor activity"/>
    <property type="evidence" value="ECO:0007669"/>
    <property type="project" value="TreeGrafter"/>
</dbReference>
<keyword evidence="4 11" id="KW-0812">Transmembrane</keyword>
<evidence type="ECO:0000313" key="13">
    <source>
        <dbReference type="Proteomes" id="UP000502823"/>
    </source>
</evidence>
<evidence type="ECO:0000256" key="2">
    <source>
        <dbReference type="ARBA" id="ARBA00010532"/>
    </source>
</evidence>
<evidence type="ECO:0000256" key="6">
    <source>
        <dbReference type="ARBA" id="ARBA00023136"/>
    </source>
</evidence>
<sequence>MDRSLVLIWVAVLLSVVGTLLSFSWNAILNFIIAKEMRLTPATKLYSAWQKTPIPVMTEFYFFNWTNPEELMNEDFKPNLVEMGPYTFKAFLEKTNITWNQNNTISFRKHRRWYFDPENSNGSLNDNVTTLNPVALAAAYVTRFRSSFIKFSLSGALRMTGQKVWITKTVGEFLFDGYSDPILAAAAFAASLSQTNFRASKFAWFYKRNDSSDQEGVYNVETGEEDVSKLGVVRSWNYKNHSEFFESDCGQVKGTIGDLYPPGQKKSTPLQLFTSEICRYVQVDYAEDTEVLGIPGYTYVGGNSVFDNGTSDPKNQCNCVGVCTPQGVLNVSSCRYGAPGFLSNPHFLDADPYFRDKVNGMNPDRKKHQVYVTLEPTTGIPLDVAARLQVNLLLQPIESISLYSGVPTIFFPVFWFEESVQITPELAKSLKMLLALPVVGTYVSFGILLLGLLIVVFVGGLKVIARLHRSLFRYWKGAAAANGSAARGKGCCPLAALLTAAPLNSAREKEALSLKQITEEAKKSSNKVVLYDEKSCPLMSPITIVDGNSKMADITVK</sequence>
<dbReference type="PANTHER" id="PTHR11923">
    <property type="entry name" value="SCAVENGER RECEPTOR CLASS B TYPE-1 SR-B1"/>
    <property type="match status" value="1"/>
</dbReference>
<evidence type="ECO:0000313" key="12">
    <source>
        <dbReference type="EMBL" id="GFG38360.1"/>
    </source>
</evidence>
<reference evidence="13" key="1">
    <citation type="submission" date="2020-01" db="EMBL/GenBank/DDBJ databases">
        <title>Draft genome sequence of the Termite Coptotermes fromosanus.</title>
        <authorList>
            <person name="Itakura S."/>
            <person name="Yosikawa Y."/>
            <person name="Umezawa K."/>
        </authorList>
    </citation>
    <scope>NUCLEOTIDE SEQUENCE [LARGE SCALE GENOMIC DNA]</scope>
</reference>
<comment type="subcellular location">
    <subcellularLocation>
        <location evidence="1">Cell membrane</location>
        <topology evidence="1">Multi-pass membrane protein</topology>
    </subcellularLocation>
</comment>
<dbReference type="PRINTS" id="PR01609">
    <property type="entry name" value="CD36FAMILY"/>
</dbReference>
<comment type="similarity">
    <text evidence="2">Belongs to the CD36 family.</text>
</comment>
<dbReference type="Pfam" id="PF01130">
    <property type="entry name" value="CD36"/>
    <property type="match status" value="1"/>
</dbReference>
<dbReference type="GO" id="GO:0005737">
    <property type="term" value="C:cytoplasm"/>
    <property type="evidence" value="ECO:0007669"/>
    <property type="project" value="TreeGrafter"/>
</dbReference>
<dbReference type="GO" id="GO:0005886">
    <property type="term" value="C:plasma membrane"/>
    <property type="evidence" value="ECO:0007669"/>
    <property type="project" value="UniProtKB-SubCell"/>
</dbReference>
<keyword evidence="7 10" id="KW-1015">Disulfide bond</keyword>
<dbReference type="AlphaFoldDB" id="A0A6L2Q326"/>
<proteinExistence type="inferred from homology"/>
<gene>
    <name evidence="12" type="ORF">Cfor_05705</name>
</gene>
<feature type="disulfide bond" evidence="10">
    <location>
        <begin position="319"/>
        <end position="323"/>
    </location>
</feature>
<dbReference type="Proteomes" id="UP000502823">
    <property type="component" value="Unassembled WGS sequence"/>
</dbReference>
<dbReference type="EMBL" id="BLKM01000769">
    <property type="protein sequence ID" value="GFG38360.1"/>
    <property type="molecule type" value="Genomic_DNA"/>
</dbReference>
<evidence type="ECO:0000256" key="9">
    <source>
        <dbReference type="ARBA" id="ARBA00023180"/>
    </source>
</evidence>
<dbReference type="PANTHER" id="PTHR11923:SF93">
    <property type="entry name" value="GH07959P-RELATED"/>
    <property type="match status" value="1"/>
</dbReference>
<organism evidence="12 13">
    <name type="scientific">Coptotermes formosanus</name>
    <name type="common">Formosan subterranean termite</name>
    <dbReference type="NCBI Taxonomy" id="36987"/>
    <lineage>
        <taxon>Eukaryota</taxon>
        <taxon>Metazoa</taxon>
        <taxon>Ecdysozoa</taxon>
        <taxon>Arthropoda</taxon>
        <taxon>Hexapoda</taxon>
        <taxon>Insecta</taxon>
        <taxon>Pterygota</taxon>
        <taxon>Neoptera</taxon>
        <taxon>Polyneoptera</taxon>
        <taxon>Dictyoptera</taxon>
        <taxon>Blattodea</taxon>
        <taxon>Blattoidea</taxon>
        <taxon>Termitoidae</taxon>
        <taxon>Rhinotermitidae</taxon>
        <taxon>Coptotermes</taxon>
    </lineage>
</organism>
<evidence type="ECO:0000256" key="5">
    <source>
        <dbReference type="ARBA" id="ARBA00022989"/>
    </source>
</evidence>
<evidence type="ECO:0000256" key="7">
    <source>
        <dbReference type="ARBA" id="ARBA00023157"/>
    </source>
</evidence>
<dbReference type="FunCoup" id="A0A6L2Q326">
    <property type="interactions" value="235"/>
</dbReference>
<keyword evidence="13" id="KW-1185">Reference proteome</keyword>
<evidence type="ECO:0000256" key="3">
    <source>
        <dbReference type="ARBA" id="ARBA00022475"/>
    </source>
</evidence>
<keyword evidence="5 11" id="KW-1133">Transmembrane helix</keyword>
<keyword evidence="9" id="KW-0325">Glycoprotein</keyword>
<dbReference type="PRINTS" id="PR01610">
    <property type="entry name" value="CD36ANTIGEN"/>
</dbReference>
<dbReference type="InterPro" id="IPR002159">
    <property type="entry name" value="CD36_fam"/>
</dbReference>
<accession>A0A6L2Q326</accession>
<evidence type="ECO:0000256" key="10">
    <source>
        <dbReference type="PIRSR" id="PIRSR605428-52"/>
    </source>
</evidence>
<keyword evidence="6 11" id="KW-0472">Membrane</keyword>
<evidence type="ECO:0000256" key="1">
    <source>
        <dbReference type="ARBA" id="ARBA00004651"/>
    </source>
</evidence>
<keyword evidence="3" id="KW-1003">Cell membrane</keyword>